<evidence type="ECO:0000256" key="4">
    <source>
        <dbReference type="ARBA" id="ARBA00022989"/>
    </source>
</evidence>
<dbReference type="AlphaFoldDB" id="A0A023X0G6"/>
<dbReference type="Proteomes" id="UP000025229">
    <property type="component" value="Chromosome"/>
</dbReference>
<feature type="transmembrane region" description="Helical" evidence="6">
    <location>
        <begin position="30"/>
        <end position="61"/>
    </location>
</feature>
<dbReference type="Pfam" id="PF04024">
    <property type="entry name" value="PspC"/>
    <property type="match status" value="1"/>
</dbReference>
<evidence type="ECO:0000313" key="10">
    <source>
        <dbReference type="Proteomes" id="UP000025229"/>
    </source>
</evidence>
<dbReference type="Proteomes" id="UP001281130">
    <property type="component" value="Unassembled WGS sequence"/>
</dbReference>
<organism evidence="8 10">
    <name type="scientific">Rubrobacter radiotolerans</name>
    <name type="common">Arthrobacter radiotolerans</name>
    <dbReference type="NCBI Taxonomy" id="42256"/>
    <lineage>
        <taxon>Bacteria</taxon>
        <taxon>Bacillati</taxon>
        <taxon>Actinomycetota</taxon>
        <taxon>Rubrobacteria</taxon>
        <taxon>Rubrobacterales</taxon>
        <taxon>Rubrobacteraceae</taxon>
        <taxon>Rubrobacter</taxon>
    </lineage>
</organism>
<dbReference type="PANTHER" id="PTHR33885">
    <property type="entry name" value="PHAGE SHOCK PROTEIN C"/>
    <property type="match status" value="1"/>
</dbReference>
<dbReference type="OrthoDB" id="7359894at2"/>
<proteinExistence type="predicted"/>
<dbReference type="GO" id="GO:0005886">
    <property type="term" value="C:plasma membrane"/>
    <property type="evidence" value="ECO:0007669"/>
    <property type="project" value="UniProtKB-SubCell"/>
</dbReference>
<evidence type="ECO:0000256" key="5">
    <source>
        <dbReference type="ARBA" id="ARBA00023136"/>
    </source>
</evidence>
<dbReference type="KEGG" id="rrd:RradSPS_0684"/>
<dbReference type="InterPro" id="IPR007168">
    <property type="entry name" value="Phageshock_PspC_N"/>
</dbReference>
<reference evidence="9" key="2">
    <citation type="submission" date="2023-11" db="EMBL/GenBank/DDBJ databases">
        <title>MicrobeMod: A computational toolkit for identifying prokaryotic methylation and restriction-modification with nanopore sequencing.</title>
        <authorList>
            <person name="Crits-Christoph A."/>
            <person name="Kang S.C."/>
            <person name="Lee H."/>
            <person name="Ostrov N."/>
        </authorList>
    </citation>
    <scope>NUCLEOTIDE SEQUENCE</scope>
    <source>
        <strain evidence="9">ATCC 51242</strain>
    </source>
</reference>
<protein>
    <submittedName>
        <fullName evidence="9">PspC domain-containing protein</fullName>
    </submittedName>
    <submittedName>
        <fullName evidence="8">Putative stress-responsive transcriptional regulator</fullName>
    </submittedName>
</protein>
<dbReference type="STRING" id="42256.RradSPS_0684"/>
<dbReference type="RefSeq" id="WP_038680731.1">
    <property type="nucleotide sequence ID" value="NZ_CP007514.1"/>
</dbReference>
<evidence type="ECO:0000256" key="6">
    <source>
        <dbReference type="SAM" id="Phobius"/>
    </source>
</evidence>
<dbReference type="eggNOG" id="COG1983">
    <property type="taxonomic scope" value="Bacteria"/>
</dbReference>
<evidence type="ECO:0000259" key="7">
    <source>
        <dbReference type="Pfam" id="PF04024"/>
    </source>
</evidence>
<dbReference type="PANTHER" id="PTHR33885:SF3">
    <property type="entry name" value="PHAGE SHOCK PROTEIN C"/>
    <property type="match status" value="1"/>
</dbReference>
<dbReference type="EMBL" id="JAWXXX010000001">
    <property type="protein sequence ID" value="MDX5893380.1"/>
    <property type="molecule type" value="Genomic_DNA"/>
</dbReference>
<accession>A0A023X0G6</accession>
<evidence type="ECO:0000313" key="8">
    <source>
        <dbReference type="EMBL" id="AHY45967.1"/>
    </source>
</evidence>
<gene>
    <name evidence="8" type="ORF">RradSPS_0684</name>
    <name evidence="9" type="ORF">SIL72_04985</name>
</gene>
<comment type="subcellular location">
    <subcellularLocation>
        <location evidence="1">Cell membrane</location>
        <topology evidence="1">Single-pass membrane protein</topology>
    </subcellularLocation>
</comment>
<feature type="domain" description="Phage shock protein PspC N-terminal" evidence="7">
    <location>
        <begin position="5"/>
        <end position="63"/>
    </location>
</feature>
<name>A0A023X0G6_RUBRA</name>
<evidence type="ECO:0000256" key="3">
    <source>
        <dbReference type="ARBA" id="ARBA00022692"/>
    </source>
</evidence>
<reference evidence="8 10" key="1">
    <citation type="submission" date="2014-03" db="EMBL/GenBank/DDBJ databases">
        <title>Complete genome sequence of the Radio-Resistant Rubrobacter radiotolerans RSPS-4.</title>
        <authorList>
            <person name="Egas C.C."/>
            <person name="Barroso C.C."/>
            <person name="Froufe H.J.C."/>
            <person name="Pacheco J.J."/>
            <person name="Albuquerque L.L."/>
            <person name="da Costa M.M.S."/>
        </authorList>
    </citation>
    <scope>NUCLEOTIDE SEQUENCE [LARGE SCALE GENOMIC DNA]</scope>
    <source>
        <strain evidence="8 10">RSPS-4</strain>
    </source>
</reference>
<keyword evidence="4 6" id="KW-1133">Transmembrane helix</keyword>
<sequence length="67" mass="7402">MFGIERTTQDRWLLGVCGGIGRRIDWNPNIVRLITVLAAFVIPGVSIFMVAAVYIVLGLILPESPDF</sequence>
<evidence type="ECO:0000313" key="9">
    <source>
        <dbReference type="EMBL" id="MDX5893380.1"/>
    </source>
</evidence>
<evidence type="ECO:0000256" key="1">
    <source>
        <dbReference type="ARBA" id="ARBA00004162"/>
    </source>
</evidence>
<keyword evidence="2" id="KW-1003">Cell membrane</keyword>
<evidence type="ECO:0000256" key="2">
    <source>
        <dbReference type="ARBA" id="ARBA00022475"/>
    </source>
</evidence>
<keyword evidence="5 6" id="KW-0472">Membrane</keyword>
<dbReference type="EMBL" id="CP007514">
    <property type="protein sequence ID" value="AHY45967.1"/>
    <property type="molecule type" value="Genomic_DNA"/>
</dbReference>
<keyword evidence="10" id="KW-1185">Reference proteome</keyword>
<keyword evidence="3 6" id="KW-0812">Transmembrane</keyword>
<dbReference type="HOGENOM" id="CLU_143433_4_3_11"/>
<dbReference type="InterPro" id="IPR052027">
    <property type="entry name" value="PspC"/>
</dbReference>